<sequence>MLVSDKVNNLELTFKIPAEFVIVKFCGKLACCCAPVADLAIVTALLTVREFARAFVRFGGFCDTFVVVVFDFDTKATDVRLPAVFALIAVCSILRLFCWFPFCSMITCCTPLVAAVVVVVDNDRFNIVIPESLIFLTILADLDVFVGFNMVIPSHNFELFEIFACNERFIALLNVISSFDNDVVIVVLDLFLGLRSRRSFIPRSRLYSLNNSSNGFDRPDTLRRNEII</sequence>
<proteinExistence type="predicted"/>
<evidence type="ECO:0000313" key="3">
    <source>
        <dbReference type="Proteomes" id="UP000887458"/>
    </source>
</evidence>
<keyword evidence="1" id="KW-1133">Transmembrane helix</keyword>
<reference evidence="2 3" key="2">
    <citation type="journal article" date="2022" name="Mol. Biol. Evol.">
        <title>Comparative Genomics Reveals Insights into the Divergent Evolution of Astigmatic Mites and Household Pest Adaptations.</title>
        <authorList>
            <person name="Xiong Q."/>
            <person name="Wan A.T."/>
            <person name="Liu X."/>
            <person name="Fung C.S."/>
            <person name="Xiao X."/>
            <person name="Malainual N."/>
            <person name="Hou J."/>
            <person name="Wang L."/>
            <person name="Wang M."/>
            <person name="Yang K.Y."/>
            <person name="Cui Y."/>
            <person name="Leung E.L."/>
            <person name="Nong W."/>
            <person name="Shin S.K."/>
            <person name="Au S.W."/>
            <person name="Jeong K.Y."/>
            <person name="Chew F.T."/>
            <person name="Hui J.H."/>
            <person name="Leung T.F."/>
            <person name="Tungtrongchitr A."/>
            <person name="Zhong N."/>
            <person name="Liu Z."/>
            <person name="Tsui S.K."/>
        </authorList>
    </citation>
    <scope>NUCLEOTIDE SEQUENCE [LARGE SCALE GENOMIC DNA]</scope>
    <source>
        <strain evidence="2">Derp</strain>
    </source>
</reference>
<name>A0ABQ8JU35_DERPT</name>
<organism evidence="2 3">
    <name type="scientific">Dermatophagoides pteronyssinus</name>
    <name type="common">European house dust mite</name>
    <dbReference type="NCBI Taxonomy" id="6956"/>
    <lineage>
        <taxon>Eukaryota</taxon>
        <taxon>Metazoa</taxon>
        <taxon>Ecdysozoa</taxon>
        <taxon>Arthropoda</taxon>
        <taxon>Chelicerata</taxon>
        <taxon>Arachnida</taxon>
        <taxon>Acari</taxon>
        <taxon>Acariformes</taxon>
        <taxon>Sarcoptiformes</taxon>
        <taxon>Astigmata</taxon>
        <taxon>Psoroptidia</taxon>
        <taxon>Analgoidea</taxon>
        <taxon>Pyroglyphidae</taxon>
        <taxon>Dermatophagoidinae</taxon>
        <taxon>Dermatophagoides</taxon>
    </lineage>
</organism>
<feature type="transmembrane region" description="Helical" evidence="1">
    <location>
        <begin position="99"/>
        <end position="120"/>
    </location>
</feature>
<keyword evidence="1" id="KW-0812">Transmembrane</keyword>
<feature type="transmembrane region" description="Helical" evidence="1">
    <location>
        <begin position="132"/>
        <end position="152"/>
    </location>
</feature>
<dbReference type="EMBL" id="NJHN03000017">
    <property type="protein sequence ID" value="KAH9425913.1"/>
    <property type="molecule type" value="Genomic_DNA"/>
</dbReference>
<keyword evidence="3" id="KW-1185">Reference proteome</keyword>
<accession>A0ABQ8JU35</accession>
<feature type="transmembrane region" description="Helical" evidence="1">
    <location>
        <begin position="172"/>
        <end position="194"/>
    </location>
</feature>
<evidence type="ECO:0000256" key="1">
    <source>
        <dbReference type="SAM" id="Phobius"/>
    </source>
</evidence>
<gene>
    <name evidence="2" type="ORF">DERP_005132</name>
</gene>
<protein>
    <submittedName>
        <fullName evidence="2">Uncharacterized protein</fullName>
    </submittedName>
</protein>
<keyword evidence="1" id="KW-0472">Membrane</keyword>
<dbReference type="Proteomes" id="UP000887458">
    <property type="component" value="Unassembled WGS sequence"/>
</dbReference>
<reference evidence="2 3" key="1">
    <citation type="journal article" date="2018" name="J. Allergy Clin. Immunol.">
        <title>High-quality assembly of Dermatophagoides pteronyssinus genome and transcriptome reveals a wide range of novel allergens.</title>
        <authorList>
            <person name="Liu X.Y."/>
            <person name="Yang K.Y."/>
            <person name="Wang M.Q."/>
            <person name="Kwok J.S."/>
            <person name="Zeng X."/>
            <person name="Yang Z."/>
            <person name="Xiao X.J."/>
            <person name="Lau C.P."/>
            <person name="Li Y."/>
            <person name="Huang Z.M."/>
            <person name="Ba J.G."/>
            <person name="Yim A.K."/>
            <person name="Ouyang C.Y."/>
            <person name="Ngai S.M."/>
            <person name="Chan T.F."/>
            <person name="Leung E.L."/>
            <person name="Liu L."/>
            <person name="Liu Z.G."/>
            <person name="Tsui S.K."/>
        </authorList>
    </citation>
    <scope>NUCLEOTIDE SEQUENCE [LARGE SCALE GENOMIC DNA]</scope>
    <source>
        <strain evidence="2">Derp</strain>
    </source>
</reference>
<evidence type="ECO:0000313" key="2">
    <source>
        <dbReference type="EMBL" id="KAH9425913.1"/>
    </source>
</evidence>
<comment type="caution">
    <text evidence="2">The sequence shown here is derived from an EMBL/GenBank/DDBJ whole genome shotgun (WGS) entry which is preliminary data.</text>
</comment>